<dbReference type="AlphaFoldDB" id="A0A0F9SZD4"/>
<name>A0A0F9SZD4_9ZZZZ</name>
<dbReference type="PROSITE" id="PS51257">
    <property type="entry name" value="PROKAR_LIPOPROTEIN"/>
    <property type="match status" value="1"/>
</dbReference>
<accession>A0A0F9SZD4</accession>
<reference evidence="1" key="1">
    <citation type="journal article" date="2015" name="Nature">
        <title>Complex archaea that bridge the gap between prokaryotes and eukaryotes.</title>
        <authorList>
            <person name="Spang A."/>
            <person name="Saw J.H."/>
            <person name="Jorgensen S.L."/>
            <person name="Zaremba-Niedzwiedzka K."/>
            <person name="Martijn J."/>
            <person name="Lind A.E."/>
            <person name="van Eijk R."/>
            <person name="Schleper C."/>
            <person name="Guy L."/>
            <person name="Ettema T.J."/>
        </authorList>
    </citation>
    <scope>NUCLEOTIDE SEQUENCE</scope>
</reference>
<proteinExistence type="predicted"/>
<protein>
    <submittedName>
        <fullName evidence="1">Uncharacterized protein</fullName>
    </submittedName>
</protein>
<sequence length="189" mass="21289">MNRSVLQDWVCELPFMQQSVLITACRGPDGLPKNHAAKVIGKYVRRCFLIRAFEKDECCNPYAPGGGSFTGPCTNAKIIEVGGVVTNTHRMWPHHTALSSPLCCEKTPLLDVALGLYLDAVDDMPHHFQTHIMHAAQILGACHPDKNVSDWWQHCYLRIVNDMHLNIESIEQMNKRLGDNEANWRAAEL</sequence>
<comment type="caution">
    <text evidence="1">The sequence shown here is derived from an EMBL/GenBank/DDBJ whole genome shotgun (WGS) entry which is preliminary data.</text>
</comment>
<evidence type="ECO:0000313" key="1">
    <source>
        <dbReference type="EMBL" id="KKN74275.1"/>
    </source>
</evidence>
<organism evidence="1">
    <name type="scientific">marine sediment metagenome</name>
    <dbReference type="NCBI Taxonomy" id="412755"/>
    <lineage>
        <taxon>unclassified sequences</taxon>
        <taxon>metagenomes</taxon>
        <taxon>ecological metagenomes</taxon>
    </lineage>
</organism>
<gene>
    <name evidence="1" type="ORF">LCGC14_0392140</name>
</gene>
<dbReference type="EMBL" id="LAZR01000329">
    <property type="protein sequence ID" value="KKN74275.1"/>
    <property type="molecule type" value="Genomic_DNA"/>
</dbReference>